<protein>
    <recommendedName>
        <fullName evidence="3">DSBA-like thioredoxin domain-containing protein</fullName>
    </recommendedName>
</protein>
<dbReference type="InterPro" id="IPR036249">
    <property type="entry name" value="Thioredoxin-like_sf"/>
</dbReference>
<evidence type="ECO:0008006" key="3">
    <source>
        <dbReference type="Google" id="ProtNLM"/>
    </source>
</evidence>
<dbReference type="InParanoid" id="A0A7N2KVD5"/>
<dbReference type="EnsemblPlants" id="QL02p036101:mrna">
    <property type="protein sequence ID" value="QL02p036101:mrna"/>
    <property type="gene ID" value="QL02p036101"/>
</dbReference>
<proteinExistence type="predicted"/>
<dbReference type="Gramene" id="QL02p036101:mrna">
    <property type="protein sequence ID" value="QL02p036101:mrna"/>
    <property type="gene ID" value="QL02p036101"/>
</dbReference>
<dbReference type="Gene3D" id="3.40.30.10">
    <property type="entry name" value="Glutaredoxin"/>
    <property type="match status" value="1"/>
</dbReference>
<organism evidence="1 2">
    <name type="scientific">Quercus lobata</name>
    <name type="common">Valley oak</name>
    <dbReference type="NCBI Taxonomy" id="97700"/>
    <lineage>
        <taxon>Eukaryota</taxon>
        <taxon>Viridiplantae</taxon>
        <taxon>Streptophyta</taxon>
        <taxon>Embryophyta</taxon>
        <taxon>Tracheophyta</taxon>
        <taxon>Spermatophyta</taxon>
        <taxon>Magnoliopsida</taxon>
        <taxon>eudicotyledons</taxon>
        <taxon>Gunneridae</taxon>
        <taxon>Pentapetalae</taxon>
        <taxon>rosids</taxon>
        <taxon>fabids</taxon>
        <taxon>Fagales</taxon>
        <taxon>Fagaceae</taxon>
        <taxon>Quercus</taxon>
    </lineage>
</organism>
<dbReference type="PANTHER" id="PTHR13887:SF41">
    <property type="entry name" value="THIOREDOXIN SUPERFAMILY PROTEIN"/>
    <property type="match status" value="1"/>
</dbReference>
<dbReference type="SUPFAM" id="SSF52833">
    <property type="entry name" value="Thioredoxin-like"/>
    <property type="match status" value="1"/>
</dbReference>
<reference evidence="2" key="1">
    <citation type="journal article" date="2016" name="G3 (Bethesda)">
        <title>First Draft Assembly and Annotation of the Genome of a California Endemic Oak Quercus lobata Nee (Fagaceae).</title>
        <authorList>
            <person name="Sork V.L."/>
            <person name="Fitz-Gibbon S.T."/>
            <person name="Puiu D."/>
            <person name="Crepeau M."/>
            <person name="Gugger P.F."/>
            <person name="Sherman R."/>
            <person name="Stevens K."/>
            <person name="Langley C.H."/>
            <person name="Pellegrini M."/>
            <person name="Salzberg S.L."/>
        </authorList>
    </citation>
    <scope>NUCLEOTIDE SEQUENCE [LARGE SCALE GENOMIC DNA]</scope>
    <source>
        <strain evidence="2">cv. SW786</strain>
    </source>
</reference>
<evidence type="ECO:0000313" key="1">
    <source>
        <dbReference type="EnsemblPlants" id="QL02p036101:mrna"/>
    </source>
</evidence>
<sequence>MHSAERLHGTMEICGGLTQETTLHFHPFARMGLLEAFLSVFGTLKTCNYKGIMSAPESIGNNTQKKLIKIVISLDTVCPWCFVGKKNLDKAIAASKDHYDFKVFRGHGLEYNLSGLTGNTLDNHRLMHFAGQ</sequence>
<reference evidence="1" key="2">
    <citation type="submission" date="2021-01" db="UniProtKB">
        <authorList>
            <consortium name="EnsemblPlants"/>
        </authorList>
    </citation>
    <scope>IDENTIFICATION</scope>
</reference>
<dbReference type="Proteomes" id="UP000594261">
    <property type="component" value="Chromosome 2"/>
</dbReference>
<name>A0A7N2KVD5_QUELO</name>
<keyword evidence="2" id="KW-1185">Reference proteome</keyword>
<dbReference type="AlphaFoldDB" id="A0A7N2KVD5"/>
<accession>A0A7N2KVD5</accession>
<evidence type="ECO:0000313" key="2">
    <source>
        <dbReference type="Proteomes" id="UP000594261"/>
    </source>
</evidence>
<dbReference type="PANTHER" id="PTHR13887">
    <property type="entry name" value="GLUTATHIONE S-TRANSFERASE KAPPA"/>
    <property type="match status" value="1"/>
</dbReference>